<evidence type="ECO:0000256" key="1">
    <source>
        <dbReference type="SAM" id="MobiDB-lite"/>
    </source>
</evidence>
<feature type="compositionally biased region" description="Basic and acidic residues" evidence="1">
    <location>
        <begin position="135"/>
        <end position="160"/>
    </location>
</feature>
<feature type="compositionally biased region" description="Low complexity" evidence="1">
    <location>
        <begin position="732"/>
        <end position="741"/>
    </location>
</feature>
<feature type="region of interest" description="Disordered" evidence="1">
    <location>
        <begin position="588"/>
        <end position="636"/>
    </location>
</feature>
<feature type="region of interest" description="Disordered" evidence="1">
    <location>
        <begin position="365"/>
        <end position="419"/>
    </location>
</feature>
<proteinExistence type="predicted"/>
<dbReference type="EMBL" id="JBANRG010000099">
    <property type="protein sequence ID" value="KAK7436055.1"/>
    <property type="molecule type" value="Genomic_DNA"/>
</dbReference>
<feature type="compositionally biased region" description="Polar residues" evidence="1">
    <location>
        <begin position="681"/>
        <end position="696"/>
    </location>
</feature>
<gene>
    <name evidence="2" type="ORF">VKT23_019358</name>
</gene>
<name>A0ABR1INV8_9AGAR</name>
<feature type="region of interest" description="Disordered" evidence="1">
    <location>
        <begin position="135"/>
        <end position="198"/>
    </location>
</feature>
<feature type="compositionally biased region" description="Low complexity" evidence="1">
    <location>
        <begin position="753"/>
        <end position="764"/>
    </location>
</feature>
<feature type="compositionally biased region" description="Low complexity" evidence="1">
    <location>
        <begin position="598"/>
        <end position="613"/>
    </location>
</feature>
<keyword evidence="3" id="KW-1185">Reference proteome</keyword>
<protein>
    <submittedName>
        <fullName evidence="2">Uncharacterized protein</fullName>
    </submittedName>
</protein>
<feature type="region of interest" description="Disordered" evidence="1">
    <location>
        <begin position="1"/>
        <end position="43"/>
    </location>
</feature>
<feature type="compositionally biased region" description="Polar residues" evidence="1">
    <location>
        <begin position="742"/>
        <end position="751"/>
    </location>
</feature>
<sequence length="959" mass="102768">MSSASVWSFNFRSSNCADSDSDDSDSEASTNAHFSMSTGPSSEIGISAETKLWNDLDLSSRDETVEYKPNPFNIAKINAAARAQKSNNINASLSSAPIRLDNAASSNVNTNANSKKVMKTAQKGTIVDGFKKQTEKYGKGRVDKEGREKENAKETPKETDDAMSATTSVRKPKPPTQAPNKKFPVPKPVPKPAPKHTHPFVDLQPIFGIDSSDKPDSSASSTALDPRMLASAFNLTAARTTNSSAPSAASSAPPISLDTTKVITTDLPSTFMLHSVPNRAHIPSFQANTKSAVPNAVGIMTKDPALHPAEPLSSAQTASYSAPFLPSMPNSTTLIQPIQPIVPLKRRLHPESIPGPGPVRNAISSHRGAPRFGTVQDAPDIDSSPSLHMPMTSTPVRGAAGKGAARGGGRSLAHPRPPSVSATLDIPEEDQHLPGHGRLASLLLEGGDKNRVCSTAVAPVIGIGTRARPHVPQVSGSMPAPRFSYAYPAVEAALGSGHTRPKPEPDLDLDPTFTQPMRTLASTHTYHQPGPYTFDNAFAPDLPFNEDDDTIMDTQTIPSMPWKEDDVYEQESLFHGAPGRLAGYRYNYDSPYTHDDPSSSPAPRSSPTPAFRARPSKTMDKDKSVSQVSPVKRARTKQMTLDGMLVQKKRKTDADVNAALVVNKTLTQIRPPAPTPPRRQIVSQTPAQATRNQDSSNSKKRKVKEKDAYDSVSGGDDESWSTLSAKKKKGKSSVGLGVGSSPRDSTPNGIRSSGGFTLGSLGLGKNAKAGKTGMRADDKRRVVTFLPPPLLPATSTTTFGSSAKLSPLEAAIRDEMEKGVETGTEYEGEEEGGHSAYEDDDETAFDMRGVERRFPGTRVLMRGVSRSENSHLGGFEVYSMNWGKGCRVVVSFFGVFVDEGLDKVWAMEDREDGRRGYGAENDPLPVSSQRGSSVVKSGSLFCFCDDVASLLVPCFIAFA</sequence>
<feature type="region of interest" description="Disordered" evidence="1">
    <location>
        <begin position="667"/>
        <end position="775"/>
    </location>
</feature>
<feature type="compositionally biased region" description="Gly residues" evidence="1">
    <location>
        <begin position="400"/>
        <end position="410"/>
    </location>
</feature>
<accession>A0ABR1INV8</accession>
<evidence type="ECO:0000313" key="2">
    <source>
        <dbReference type="EMBL" id="KAK7436055.1"/>
    </source>
</evidence>
<reference evidence="2 3" key="1">
    <citation type="submission" date="2024-01" db="EMBL/GenBank/DDBJ databases">
        <title>A draft genome for the cacao thread blight pathogen Marasmiellus scandens.</title>
        <authorList>
            <person name="Baruah I.K."/>
            <person name="Leung J."/>
            <person name="Bukari Y."/>
            <person name="Amoako-Attah I."/>
            <person name="Meinhardt L.W."/>
            <person name="Bailey B.A."/>
            <person name="Cohen S.P."/>
        </authorList>
    </citation>
    <scope>NUCLEOTIDE SEQUENCE [LARGE SCALE GENOMIC DNA]</scope>
    <source>
        <strain evidence="2 3">GH-19</strain>
    </source>
</reference>
<dbReference type="Proteomes" id="UP001498398">
    <property type="component" value="Unassembled WGS sequence"/>
</dbReference>
<comment type="caution">
    <text evidence="2">The sequence shown here is derived from an EMBL/GenBank/DDBJ whole genome shotgun (WGS) entry which is preliminary data.</text>
</comment>
<evidence type="ECO:0000313" key="3">
    <source>
        <dbReference type="Proteomes" id="UP001498398"/>
    </source>
</evidence>
<organism evidence="2 3">
    <name type="scientific">Marasmiellus scandens</name>
    <dbReference type="NCBI Taxonomy" id="2682957"/>
    <lineage>
        <taxon>Eukaryota</taxon>
        <taxon>Fungi</taxon>
        <taxon>Dikarya</taxon>
        <taxon>Basidiomycota</taxon>
        <taxon>Agaricomycotina</taxon>
        <taxon>Agaricomycetes</taxon>
        <taxon>Agaricomycetidae</taxon>
        <taxon>Agaricales</taxon>
        <taxon>Marasmiineae</taxon>
        <taxon>Omphalotaceae</taxon>
        <taxon>Marasmiellus</taxon>
    </lineage>
</organism>
<feature type="compositionally biased region" description="Polar residues" evidence="1">
    <location>
        <begin position="1"/>
        <end position="17"/>
    </location>
</feature>
<feature type="compositionally biased region" description="Polar residues" evidence="1">
    <location>
        <begin position="383"/>
        <end position="395"/>
    </location>
</feature>
<feature type="compositionally biased region" description="Polar residues" evidence="1">
    <location>
        <begin position="27"/>
        <end position="41"/>
    </location>
</feature>